<evidence type="ECO:0000256" key="1">
    <source>
        <dbReference type="SAM" id="Coils"/>
    </source>
</evidence>
<protein>
    <submittedName>
        <fullName evidence="2">Uncharacterized protein</fullName>
    </submittedName>
</protein>
<gene>
    <name evidence="2" type="ORF">TRFO_09800</name>
</gene>
<name>A0A1J4JHA9_9EUKA</name>
<keyword evidence="1" id="KW-0175">Coiled coil</keyword>
<sequence length="496" mass="58262">MSHKVFRLWCNHQTYEFPLDTFKQVSKKCAALVKSKDYQGTINHPVSEEAFEAFSLACQLKDFQTTQTNAFELLDLAQEWGIKSLETFVTNYINAKELKRPEEGDHLAPLLMHLEDDNYDQINDVVGVSKNFDQYLLDDRLLELHPETIYQIYHHAETRGINQEYFAEFLMKLFESDPQKAVPLTLLTNFDRLTQDQIENIFQCSEMHEEFIGYFIAASMSTLNAKARRDLDEMEERHLKEIDDIREAIKNHRQESLDRIQDQFNLSIDELKALIEKQKGEIQELKDLKMRQQMKISDADKRFQKQALVIEKEIQKQRDLISAKQAVIRQRRRQIADELKNQFNAVRYEVGEQLREVEFNDQQRSSDVGCRYPPQAEELTAESQNLTDRGIVLTEKVQTYDKWVKTVVASFGAKIVHDQLRFDHFLRNTSRRFELFNVEPKLWDLDADQVRNAEEVVTRLEKKINTSCPISVRQQIEMSVNVMKQFASVFSGKQMD</sequence>
<dbReference type="GeneID" id="94829768"/>
<organism evidence="2 3">
    <name type="scientific">Tritrichomonas foetus</name>
    <dbReference type="NCBI Taxonomy" id="1144522"/>
    <lineage>
        <taxon>Eukaryota</taxon>
        <taxon>Metamonada</taxon>
        <taxon>Parabasalia</taxon>
        <taxon>Tritrichomonadida</taxon>
        <taxon>Tritrichomonadidae</taxon>
        <taxon>Tritrichomonas</taxon>
    </lineage>
</organism>
<dbReference type="VEuPathDB" id="TrichDB:TRFO_09800"/>
<proteinExistence type="predicted"/>
<reference evidence="2" key="1">
    <citation type="submission" date="2016-10" db="EMBL/GenBank/DDBJ databases">
        <authorList>
            <person name="Benchimol M."/>
            <person name="Almeida L.G."/>
            <person name="Vasconcelos A.T."/>
            <person name="Perreira-Neves A."/>
            <person name="Rosa I.A."/>
            <person name="Tasca T."/>
            <person name="Bogo M.R."/>
            <person name="de Souza W."/>
        </authorList>
    </citation>
    <scope>NUCLEOTIDE SEQUENCE [LARGE SCALE GENOMIC DNA]</scope>
    <source>
        <strain evidence="2">K</strain>
    </source>
</reference>
<dbReference type="RefSeq" id="XP_068349789.1">
    <property type="nucleotide sequence ID" value="XM_068495064.1"/>
</dbReference>
<accession>A0A1J4JHA9</accession>
<comment type="caution">
    <text evidence="2">The sequence shown here is derived from an EMBL/GenBank/DDBJ whole genome shotgun (WGS) entry which is preliminary data.</text>
</comment>
<evidence type="ECO:0000313" key="3">
    <source>
        <dbReference type="Proteomes" id="UP000179807"/>
    </source>
</evidence>
<dbReference type="EMBL" id="MLAK01001160">
    <property type="protein sequence ID" value="OHS96652.1"/>
    <property type="molecule type" value="Genomic_DNA"/>
</dbReference>
<dbReference type="Proteomes" id="UP000179807">
    <property type="component" value="Unassembled WGS sequence"/>
</dbReference>
<dbReference type="AlphaFoldDB" id="A0A1J4JHA9"/>
<feature type="coiled-coil region" evidence="1">
    <location>
        <begin position="217"/>
        <end position="302"/>
    </location>
</feature>
<keyword evidence="3" id="KW-1185">Reference proteome</keyword>
<evidence type="ECO:0000313" key="2">
    <source>
        <dbReference type="EMBL" id="OHS96652.1"/>
    </source>
</evidence>